<dbReference type="Proteomes" id="UP000827721">
    <property type="component" value="Unassembled WGS sequence"/>
</dbReference>
<evidence type="ECO:0000256" key="2">
    <source>
        <dbReference type="ARBA" id="ARBA00023033"/>
    </source>
</evidence>
<keyword evidence="2" id="KW-0503">Monooxygenase</keyword>
<accession>A0ABQ8HNQ4</accession>
<proteinExistence type="predicted"/>
<dbReference type="PANTHER" id="PTHR45934:SF1">
    <property type="entry name" value="OS04G0423100 PROTEIN"/>
    <property type="match status" value="1"/>
</dbReference>
<evidence type="ECO:0000313" key="3">
    <source>
        <dbReference type="EMBL" id="KAH7565980.1"/>
    </source>
</evidence>
<gene>
    <name evidence="3" type="ORF">JRO89_XS08G0052600</name>
</gene>
<dbReference type="PANTHER" id="PTHR45934">
    <property type="entry name" value="FAD/NAD(P)-BINDING OXIDOREDUCTASE FAMILY PROTEIN"/>
    <property type="match status" value="1"/>
</dbReference>
<dbReference type="InterPro" id="IPR044560">
    <property type="entry name" value="MOase"/>
</dbReference>
<dbReference type="InterPro" id="IPR036188">
    <property type="entry name" value="FAD/NAD-bd_sf"/>
</dbReference>
<dbReference type="SUPFAM" id="SSF51905">
    <property type="entry name" value="FAD/NAD(P)-binding domain"/>
    <property type="match status" value="1"/>
</dbReference>
<dbReference type="Gene3D" id="3.50.50.60">
    <property type="entry name" value="FAD/NAD(P)-binding domain"/>
    <property type="match status" value="1"/>
</dbReference>
<dbReference type="EMBL" id="JAFEMO010000008">
    <property type="protein sequence ID" value="KAH7565980.1"/>
    <property type="molecule type" value="Genomic_DNA"/>
</dbReference>
<name>A0ABQ8HNQ4_9ROSI</name>
<reference evidence="3 4" key="1">
    <citation type="submission" date="2021-02" db="EMBL/GenBank/DDBJ databases">
        <title>Plant Genome Project.</title>
        <authorList>
            <person name="Zhang R.-G."/>
        </authorList>
    </citation>
    <scope>NUCLEOTIDE SEQUENCE [LARGE SCALE GENOMIC DNA]</scope>
    <source>
        <tissue evidence="3">Leaves</tissue>
    </source>
</reference>
<organism evidence="3 4">
    <name type="scientific">Xanthoceras sorbifolium</name>
    <dbReference type="NCBI Taxonomy" id="99658"/>
    <lineage>
        <taxon>Eukaryota</taxon>
        <taxon>Viridiplantae</taxon>
        <taxon>Streptophyta</taxon>
        <taxon>Embryophyta</taxon>
        <taxon>Tracheophyta</taxon>
        <taxon>Spermatophyta</taxon>
        <taxon>Magnoliopsida</taxon>
        <taxon>eudicotyledons</taxon>
        <taxon>Gunneridae</taxon>
        <taxon>Pentapetalae</taxon>
        <taxon>rosids</taxon>
        <taxon>malvids</taxon>
        <taxon>Sapindales</taxon>
        <taxon>Sapindaceae</taxon>
        <taxon>Xanthoceroideae</taxon>
        <taxon>Xanthoceras</taxon>
    </lineage>
</organism>
<comment type="caution">
    <text evidence="3">The sequence shown here is derived from an EMBL/GenBank/DDBJ whole genome shotgun (WGS) entry which is preliminary data.</text>
</comment>
<evidence type="ECO:0000256" key="1">
    <source>
        <dbReference type="ARBA" id="ARBA00023002"/>
    </source>
</evidence>
<keyword evidence="1" id="KW-0560">Oxidoreductase</keyword>
<evidence type="ECO:0008006" key="5">
    <source>
        <dbReference type="Google" id="ProtNLM"/>
    </source>
</evidence>
<protein>
    <recommendedName>
        <fullName evidence="5">FAD dependent oxidoreductase domain-containing protein</fullName>
    </recommendedName>
</protein>
<evidence type="ECO:0000313" key="4">
    <source>
        <dbReference type="Proteomes" id="UP000827721"/>
    </source>
</evidence>
<keyword evidence="4" id="KW-1185">Reference proteome</keyword>
<sequence length="132" mass="14759">MASTAWLTDPIINKSVAYYKFCKIHSWFWCSDRDINRVEDMAEEKEVVIVGARIVGLASAVTLKRLGIRALVLERFEDLRATDAALTLFPNAWLHLMLLVFLISQAHFPLCSCKQLSSLTSGSFRPDGGKGV</sequence>